<dbReference type="PROSITE" id="PS00763">
    <property type="entry name" value="GLUTATHIONE_PEROXID_2"/>
    <property type="match status" value="1"/>
</dbReference>
<dbReference type="PROSITE" id="PS51355">
    <property type="entry name" value="GLUTATHIONE_PEROXID_3"/>
    <property type="match status" value="1"/>
</dbReference>
<name>A0AAV2QZ15_MEGNR</name>
<dbReference type="InterPro" id="IPR029760">
    <property type="entry name" value="GPX_CS"/>
</dbReference>
<gene>
    <name evidence="5" type="ORF">MNOR_LOCUS18834</name>
</gene>
<evidence type="ECO:0000256" key="1">
    <source>
        <dbReference type="ARBA" id="ARBA00006926"/>
    </source>
</evidence>
<evidence type="ECO:0000313" key="6">
    <source>
        <dbReference type="Proteomes" id="UP001497623"/>
    </source>
</evidence>
<dbReference type="PRINTS" id="PR01011">
    <property type="entry name" value="GLUTPROXDASE"/>
</dbReference>
<sequence length="139" mass="15528">MNALAEFYSGNDFVILGFPCNQFGLQEPGSDLGSDNEVMHGIRHVRPGGGFEPKMTLFKKTKVNGDSENELFTFLKGACPYTDEVYSDGLEYSPLKVGDIHWNFEKFLLGKDGKPAFRYHVTNNDPENFKADINALLNA</sequence>
<accession>A0AAV2QZ15</accession>
<evidence type="ECO:0000313" key="5">
    <source>
        <dbReference type="EMBL" id="CAL4108328.1"/>
    </source>
</evidence>
<dbReference type="EMBL" id="CAXKWB010013686">
    <property type="protein sequence ID" value="CAL4108328.1"/>
    <property type="molecule type" value="Genomic_DNA"/>
</dbReference>
<dbReference type="InterPro" id="IPR000889">
    <property type="entry name" value="Glutathione_peroxidase"/>
</dbReference>
<protein>
    <recommendedName>
        <fullName evidence="4">Glutathione peroxidase</fullName>
    </recommendedName>
</protein>
<comment type="caution">
    <text evidence="5">The sequence shown here is derived from an EMBL/GenBank/DDBJ whole genome shotgun (WGS) entry which is preliminary data.</text>
</comment>
<keyword evidence="2 4" id="KW-0575">Peroxidase</keyword>
<evidence type="ECO:0000256" key="2">
    <source>
        <dbReference type="ARBA" id="ARBA00022559"/>
    </source>
</evidence>
<dbReference type="Proteomes" id="UP001497623">
    <property type="component" value="Unassembled WGS sequence"/>
</dbReference>
<dbReference type="PANTHER" id="PTHR11592">
    <property type="entry name" value="GLUTATHIONE PEROXIDASE"/>
    <property type="match status" value="1"/>
</dbReference>
<dbReference type="PIRSF" id="PIRSF000303">
    <property type="entry name" value="Glutathion_perox"/>
    <property type="match status" value="1"/>
</dbReference>
<dbReference type="AlphaFoldDB" id="A0AAV2QZ15"/>
<keyword evidence="6" id="KW-1185">Reference proteome</keyword>
<evidence type="ECO:0000256" key="4">
    <source>
        <dbReference type="RuleBase" id="RU000499"/>
    </source>
</evidence>
<evidence type="ECO:0000256" key="3">
    <source>
        <dbReference type="ARBA" id="ARBA00023002"/>
    </source>
</evidence>
<dbReference type="GO" id="GO:0006979">
    <property type="term" value="P:response to oxidative stress"/>
    <property type="evidence" value="ECO:0007669"/>
    <property type="project" value="InterPro"/>
</dbReference>
<dbReference type="InterPro" id="IPR036249">
    <property type="entry name" value="Thioredoxin-like_sf"/>
</dbReference>
<dbReference type="GO" id="GO:0004602">
    <property type="term" value="F:glutathione peroxidase activity"/>
    <property type="evidence" value="ECO:0007669"/>
    <property type="project" value="TreeGrafter"/>
</dbReference>
<dbReference type="Pfam" id="PF00255">
    <property type="entry name" value="GSHPx"/>
    <property type="match status" value="1"/>
</dbReference>
<organism evidence="5 6">
    <name type="scientific">Meganyctiphanes norvegica</name>
    <name type="common">Northern krill</name>
    <name type="synonym">Thysanopoda norvegica</name>
    <dbReference type="NCBI Taxonomy" id="48144"/>
    <lineage>
        <taxon>Eukaryota</taxon>
        <taxon>Metazoa</taxon>
        <taxon>Ecdysozoa</taxon>
        <taxon>Arthropoda</taxon>
        <taxon>Crustacea</taxon>
        <taxon>Multicrustacea</taxon>
        <taxon>Malacostraca</taxon>
        <taxon>Eumalacostraca</taxon>
        <taxon>Eucarida</taxon>
        <taxon>Euphausiacea</taxon>
        <taxon>Euphausiidae</taxon>
        <taxon>Meganyctiphanes</taxon>
    </lineage>
</organism>
<keyword evidence="3 4" id="KW-0560">Oxidoreductase</keyword>
<dbReference type="SUPFAM" id="SSF52833">
    <property type="entry name" value="Thioredoxin-like"/>
    <property type="match status" value="1"/>
</dbReference>
<comment type="similarity">
    <text evidence="1 4">Belongs to the glutathione peroxidase family.</text>
</comment>
<dbReference type="PANTHER" id="PTHR11592:SF81">
    <property type="entry name" value="GLUTATHIONE PEROXIDASE"/>
    <property type="match status" value="1"/>
</dbReference>
<dbReference type="Gene3D" id="3.40.30.10">
    <property type="entry name" value="Glutaredoxin"/>
    <property type="match status" value="1"/>
</dbReference>
<reference evidence="5 6" key="1">
    <citation type="submission" date="2024-05" db="EMBL/GenBank/DDBJ databases">
        <authorList>
            <person name="Wallberg A."/>
        </authorList>
    </citation>
    <scope>NUCLEOTIDE SEQUENCE [LARGE SCALE GENOMIC DNA]</scope>
</reference>
<proteinExistence type="inferred from homology"/>